<keyword evidence="10" id="KW-0408">Iron</keyword>
<keyword evidence="7" id="KW-0862">Zinc</keyword>
<dbReference type="GO" id="GO:0046872">
    <property type="term" value="F:metal ion binding"/>
    <property type="evidence" value="ECO:0007669"/>
    <property type="project" value="UniProtKB-KW"/>
</dbReference>
<keyword evidence="8" id="KW-0112">Calmodulin-binding</keyword>
<dbReference type="GO" id="GO:0033192">
    <property type="term" value="F:calmodulin-dependent protein phosphatase activity"/>
    <property type="evidence" value="ECO:0007669"/>
    <property type="project" value="InterPro"/>
</dbReference>
<feature type="compositionally biased region" description="Polar residues" evidence="14">
    <location>
        <begin position="876"/>
        <end position="893"/>
    </location>
</feature>
<feature type="region of interest" description="Disordered" evidence="14">
    <location>
        <begin position="867"/>
        <end position="893"/>
    </location>
</feature>
<feature type="region of interest" description="Disordered" evidence="14">
    <location>
        <begin position="731"/>
        <end position="841"/>
    </location>
</feature>
<evidence type="ECO:0000259" key="16">
    <source>
        <dbReference type="PROSITE" id="PS00125"/>
    </source>
</evidence>
<comment type="subunit">
    <text evidence="4">Composed of two components (A and B), the A component is the catalytic subunit and the B component confers calcium sensitivity.</text>
</comment>
<dbReference type="EC" id="3.1.3.16" evidence="13"/>
<dbReference type="SMART" id="SM00156">
    <property type="entry name" value="PP2Ac"/>
    <property type="match status" value="1"/>
</dbReference>
<keyword evidence="6 13" id="KW-0378">Hydrolase</keyword>
<evidence type="ECO:0000256" key="14">
    <source>
        <dbReference type="SAM" id="MobiDB-lite"/>
    </source>
</evidence>
<evidence type="ECO:0000256" key="6">
    <source>
        <dbReference type="ARBA" id="ARBA00022801"/>
    </source>
</evidence>
<feature type="transmembrane region" description="Helical" evidence="15">
    <location>
        <begin position="242"/>
        <end position="259"/>
    </location>
</feature>
<feature type="compositionally biased region" description="Low complexity" evidence="14">
    <location>
        <begin position="756"/>
        <end position="768"/>
    </location>
</feature>
<keyword evidence="18" id="KW-1185">Reference proteome</keyword>
<sequence length="893" mass="100597">MRSTPTVPATLCELRSTLYTEAAPYLDQRRARNKLSFRRPRPRIRADMDVLPITSPTPQLNGGQYRGSSVSSRIPVIFRRLLRFQSMDFELAAWQLTYLCISPKRVYRNVYFHKQTKNTWARDDPAILILIAACLCVSAVAWSVVYSYSIWGAIQLAFLMIFRDFFLGGVAVATIIWFFANKVLLSPPSHSTPDDAKVEWAYAFDVHTNAFFPLYLTLYLAQLFLVPIILKNRWICLFISNTLYLAGFAQYIYGIYLGLNTLPFLHQLDNGFTISTQERVVKEVQAPAMTIPTDAQFFSKTDPTKPDVAFLKNHFYREGRISEEHALYILEKGTEILRNEPNLLYVDAPVTVCGDIHGQYAEYKYDLMKLFEIGGNPESTRYLFLGDYVDRGYFSIECVLYLWSLKIWYPDTLFLLRGNHECRHLTDYFTFKLECKRKYSERIYDACMQSFCALPLAAIMNKQFFCIHGGLSPELHTLDDIRNIDRFREPPTQGLMCDMLWSDPVEDFGQEKTSDSFVHNHVRGCSYFFTYQAACQFLERNKLLSIIRAHEAQDAGYRMYRKTRTTGFPSVMTLFSAPNYLDVYNNKAAILKYESNVLNIRQFNATPHPYWLPNFMDAFTWSLPFVGEKITDMLLAMLNCCTKEELEESSDEETLISPTPSEEASERRKVIKNKILAVGRMSRVFALLREESEKVSELKSVSGSAKLPYGTLALGAEGIKDAISGFEDARKSDIENERLPPELYDPETPEGKTLISSQPATPSEEASSPPSPNGVAAALEQVISGTGSAASPAAGTPGSPMSPTSPTSPLSVTASPFRRGHGRQASLGTTMTSPSTRRRSLESTMSLIQEAWDGKAPLQDPELVKLADQIAEKSTGKNTSESGRTSPSGAAPS</sequence>
<protein>
    <recommendedName>
        <fullName evidence="13">Serine/threonine-protein phosphatase</fullName>
        <ecNumber evidence="13">3.1.3.16</ecNumber>
    </recommendedName>
</protein>
<dbReference type="SUPFAM" id="SSF56300">
    <property type="entry name" value="Metallo-dependent phosphatases"/>
    <property type="match status" value="1"/>
</dbReference>
<dbReference type="PRINTS" id="PR00114">
    <property type="entry name" value="STPHPHTASE"/>
</dbReference>
<dbReference type="InterPro" id="IPR041751">
    <property type="entry name" value="MPP_PP2B"/>
</dbReference>
<evidence type="ECO:0000313" key="17">
    <source>
        <dbReference type="EMBL" id="KAJ8468483.1"/>
    </source>
</evidence>
<organism evidence="17 18">
    <name type="scientific">Trametes cubensis</name>
    <dbReference type="NCBI Taxonomy" id="1111947"/>
    <lineage>
        <taxon>Eukaryota</taxon>
        <taxon>Fungi</taxon>
        <taxon>Dikarya</taxon>
        <taxon>Basidiomycota</taxon>
        <taxon>Agaricomycotina</taxon>
        <taxon>Agaricomycetes</taxon>
        <taxon>Polyporales</taxon>
        <taxon>Polyporaceae</taxon>
        <taxon>Trametes</taxon>
    </lineage>
</organism>
<evidence type="ECO:0000256" key="2">
    <source>
        <dbReference type="ARBA" id="ARBA00001965"/>
    </source>
</evidence>
<evidence type="ECO:0000256" key="7">
    <source>
        <dbReference type="ARBA" id="ARBA00022833"/>
    </source>
</evidence>
<keyword evidence="15" id="KW-1133">Transmembrane helix</keyword>
<evidence type="ECO:0000256" key="12">
    <source>
        <dbReference type="ARBA" id="ARBA00048336"/>
    </source>
</evidence>
<comment type="cofactor">
    <cofactor evidence="2">
        <name>Fe(3+)</name>
        <dbReference type="ChEBI" id="CHEBI:29034"/>
    </cofactor>
</comment>
<feature type="transmembrane region" description="Helical" evidence="15">
    <location>
        <begin position="160"/>
        <end position="180"/>
    </location>
</feature>
<reference evidence="17" key="1">
    <citation type="submission" date="2022-11" db="EMBL/GenBank/DDBJ databases">
        <title>Genome Sequence of Cubamyces cubensis.</title>
        <authorList>
            <person name="Buettner E."/>
        </authorList>
    </citation>
    <scope>NUCLEOTIDE SEQUENCE</scope>
    <source>
        <strain evidence="17">MPL-01</strain>
    </source>
</reference>
<comment type="catalytic activity">
    <reaction evidence="12 13">
        <text>O-phospho-L-threonyl-[protein] + H2O = L-threonyl-[protein] + phosphate</text>
        <dbReference type="Rhea" id="RHEA:47004"/>
        <dbReference type="Rhea" id="RHEA-COMP:11060"/>
        <dbReference type="Rhea" id="RHEA-COMP:11605"/>
        <dbReference type="ChEBI" id="CHEBI:15377"/>
        <dbReference type="ChEBI" id="CHEBI:30013"/>
        <dbReference type="ChEBI" id="CHEBI:43474"/>
        <dbReference type="ChEBI" id="CHEBI:61977"/>
        <dbReference type="EC" id="3.1.3.16"/>
    </reaction>
</comment>
<accession>A0AAD7X5H9</accession>
<dbReference type="PANTHER" id="PTHR45673">
    <property type="entry name" value="SERINE/THREONINE-PROTEIN PHOSPHATASE 2B CATALYTIC SUBUNIT 1-RELATED"/>
    <property type="match status" value="1"/>
</dbReference>
<evidence type="ECO:0000256" key="15">
    <source>
        <dbReference type="SAM" id="Phobius"/>
    </source>
</evidence>
<dbReference type="Pfam" id="PF00149">
    <property type="entry name" value="Metallophos"/>
    <property type="match status" value="1"/>
</dbReference>
<keyword evidence="5" id="KW-0479">Metal-binding</keyword>
<evidence type="ECO:0000256" key="5">
    <source>
        <dbReference type="ARBA" id="ARBA00022723"/>
    </source>
</evidence>
<dbReference type="PROSITE" id="PS00125">
    <property type="entry name" value="SER_THR_PHOSPHATASE"/>
    <property type="match status" value="1"/>
</dbReference>
<evidence type="ECO:0000313" key="18">
    <source>
        <dbReference type="Proteomes" id="UP001215151"/>
    </source>
</evidence>
<dbReference type="FunFam" id="3.60.21.10:FF:000002">
    <property type="entry name" value="Serine/threonine-protein phosphatase"/>
    <property type="match status" value="1"/>
</dbReference>
<dbReference type="CDD" id="cd07416">
    <property type="entry name" value="MPP_PP2B"/>
    <property type="match status" value="1"/>
</dbReference>
<dbReference type="Proteomes" id="UP001215151">
    <property type="component" value="Unassembled WGS sequence"/>
</dbReference>
<gene>
    <name evidence="17" type="ORF">ONZ51_g9613</name>
</gene>
<dbReference type="GO" id="GO:0097720">
    <property type="term" value="P:calcineurin-mediated signaling"/>
    <property type="evidence" value="ECO:0007669"/>
    <property type="project" value="InterPro"/>
</dbReference>
<evidence type="ECO:0000256" key="13">
    <source>
        <dbReference type="RuleBase" id="RU004273"/>
    </source>
</evidence>
<evidence type="ECO:0000256" key="11">
    <source>
        <dbReference type="ARBA" id="ARBA00047761"/>
    </source>
</evidence>
<keyword evidence="15" id="KW-0812">Transmembrane</keyword>
<dbReference type="InterPro" id="IPR007881">
    <property type="entry name" value="UNC-50"/>
</dbReference>
<comment type="caution">
    <text evidence="17">The sequence shown here is derived from an EMBL/GenBank/DDBJ whole genome shotgun (WGS) entry which is preliminary data.</text>
</comment>
<dbReference type="InterPro" id="IPR043360">
    <property type="entry name" value="PP2B"/>
</dbReference>
<feature type="transmembrane region" description="Helical" evidence="15">
    <location>
        <begin position="126"/>
        <end position="148"/>
    </location>
</feature>
<comment type="similarity">
    <text evidence="3">Belongs to the PPP phosphatase family. PP-2B subfamily.</text>
</comment>
<keyword evidence="9" id="KW-0904">Protein phosphatase</keyword>
<dbReference type="Gene3D" id="3.60.21.10">
    <property type="match status" value="1"/>
</dbReference>
<evidence type="ECO:0000256" key="3">
    <source>
        <dbReference type="ARBA" id="ARBA00009905"/>
    </source>
</evidence>
<dbReference type="InterPro" id="IPR029052">
    <property type="entry name" value="Metallo-depent_PP-like"/>
</dbReference>
<dbReference type="InterPro" id="IPR006186">
    <property type="entry name" value="Ser/Thr-sp_prot-phosphatase"/>
</dbReference>
<comment type="cofactor">
    <cofactor evidence="1">
        <name>Zn(2+)</name>
        <dbReference type="ChEBI" id="CHEBI:29105"/>
    </cofactor>
</comment>
<dbReference type="InterPro" id="IPR004843">
    <property type="entry name" value="Calcineurin-like_PHP"/>
</dbReference>
<feature type="compositionally biased region" description="Low complexity" evidence="14">
    <location>
        <begin position="784"/>
        <end position="816"/>
    </location>
</feature>
<evidence type="ECO:0000256" key="9">
    <source>
        <dbReference type="ARBA" id="ARBA00022912"/>
    </source>
</evidence>
<proteinExistence type="inferred from homology"/>
<dbReference type="GO" id="GO:0005516">
    <property type="term" value="F:calmodulin binding"/>
    <property type="evidence" value="ECO:0007669"/>
    <property type="project" value="UniProtKB-KW"/>
</dbReference>
<name>A0AAD7X5H9_9APHY</name>
<dbReference type="Pfam" id="PF05216">
    <property type="entry name" value="UNC-50"/>
    <property type="match status" value="1"/>
</dbReference>
<dbReference type="AlphaFoldDB" id="A0AAD7X5H9"/>
<evidence type="ECO:0000256" key="10">
    <source>
        <dbReference type="ARBA" id="ARBA00023004"/>
    </source>
</evidence>
<keyword evidence="15" id="KW-0472">Membrane</keyword>
<dbReference type="EMBL" id="JAPEVG010000335">
    <property type="protein sequence ID" value="KAJ8468483.1"/>
    <property type="molecule type" value="Genomic_DNA"/>
</dbReference>
<feature type="transmembrane region" description="Helical" evidence="15">
    <location>
        <begin position="210"/>
        <end position="230"/>
    </location>
</feature>
<evidence type="ECO:0000256" key="8">
    <source>
        <dbReference type="ARBA" id="ARBA00022860"/>
    </source>
</evidence>
<evidence type="ECO:0000256" key="4">
    <source>
        <dbReference type="ARBA" id="ARBA00011112"/>
    </source>
</evidence>
<evidence type="ECO:0000256" key="1">
    <source>
        <dbReference type="ARBA" id="ARBA00001947"/>
    </source>
</evidence>
<feature type="compositionally biased region" description="Basic and acidic residues" evidence="14">
    <location>
        <begin position="731"/>
        <end position="740"/>
    </location>
</feature>
<comment type="catalytic activity">
    <reaction evidence="11">
        <text>O-phospho-L-seryl-[protein] + H2O = L-seryl-[protein] + phosphate</text>
        <dbReference type="Rhea" id="RHEA:20629"/>
        <dbReference type="Rhea" id="RHEA-COMP:9863"/>
        <dbReference type="Rhea" id="RHEA-COMP:11604"/>
        <dbReference type="ChEBI" id="CHEBI:15377"/>
        <dbReference type="ChEBI" id="CHEBI:29999"/>
        <dbReference type="ChEBI" id="CHEBI:43474"/>
        <dbReference type="ChEBI" id="CHEBI:83421"/>
        <dbReference type="EC" id="3.1.3.16"/>
    </reaction>
</comment>
<feature type="domain" description="Serine/threonine specific protein phosphatases" evidence="16">
    <location>
        <begin position="416"/>
        <end position="421"/>
    </location>
</feature>